<feature type="compositionally biased region" description="Polar residues" evidence="2">
    <location>
        <begin position="3506"/>
        <end position="3516"/>
    </location>
</feature>
<dbReference type="GO" id="GO:0034087">
    <property type="term" value="P:establishment of mitotic sister chromatid cohesion"/>
    <property type="evidence" value="ECO:0007669"/>
    <property type="project" value="TreeGrafter"/>
</dbReference>
<dbReference type="GO" id="GO:0090694">
    <property type="term" value="C:Scc2-Scc4 cohesin loading complex"/>
    <property type="evidence" value="ECO:0007669"/>
    <property type="project" value="TreeGrafter"/>
</dbReference>
<dbReference type="PANTHER" id="PTHR21704">
    <property type="entry name" value="NIPPED-B-LIKE PROTEIN DELANGIN SCC2-RELATED"/>
    <property type="match status" value="1"/>
</dbReference>
<protein>
    <recommendedName>
        <fullName evidence="1">Nipped-B protein</fullName>
    </recommendedName>
</protein>
<feature type="region of interest" description="Disordered" evidence="2">
    <location>
        <begin position="146"/>
        <end position="177"/>
    </location>
</feature>
<dbReference type="SUPFAM" id="SSF48371">
    <property type="entry name" value="ARM repeat"/>
    <property type="match status" value="1"/>
</dbReference>
<feature type="compositionally biased region" description="Polar residues" evidence="2">
    <location>
        <begin position="1088"/>
        <end position="1098"/>
    </location>
</feature>
<organism evidence="4 5">
    <name type="scientific">Opisthorchis viverrini</name>
    <name type="common">Southeast Asian liver fluke</name>
    <dbReference type="NCBI Taxonomy" id="6198"/>
    <lineage>
        <taxon>Eukaryota</taxon>
        <taxon>Metazoa</taxon>
        <taxon>Spiralia</taxon>
        <taxon>Lophotrochozoa</taxon>
        <taxon>Platyhelminthes</taxon>
        <taxon>Trematoda</taxon>
        <taxon>Digenea</taxon>
        <taxon>Opisthorchiida</taxon>
        <taxon>Opisthorchiata</taxon>
        <taxon>Opisthorchiidae</taxon>
        <taxon>Opisthorchis</taxon>
    </lineage>
</organism>
<feature type="compositionally biased region" description="Low complexity" evidence="2">
    <location>
        <begin position="3366"/>
        <end position="3378"/>
    </location>
</feature>
<evidence type="ECO:0000256" key="1">
    <source>
        <dbReference type="RuleBase" id="RU364107"/>
    </source>
</evidence>
<dbReference type="GO" id="GO:1990414">
    <property type="term" value="P:replication-born double-strand break repair via sister chromatid exchange"/>
    <property type="evidence" value="ECO:0007669"/>
    <property type="project" value="TreeGrafter"/>
</dbReference>
<feature type="compositionally biased region" description="Basic residues" evidence="2">
    <location>
        <begin position="158"/>
        <end position="169"/>
    </location>
</feature>
<keyword evidence="5" id="KW-1185">Reference proteome</keyword>
<keyword evidence="1" id="KW-0677">Repeat</keyword>
<dbReference type="GO" id="GO:0140588">
    <property type="term" value="P:chromatin looping"/>
    <property type="evidence" value="ECO:0007669"/>
    <property type="project" value="InterPro"/>
</dbReference>
<dbReference type="KEGG" id="ovi:T265_13960"/>
<feature type="region of interest" description="Disordered" evidence="2">
    <location>
        <begin position="1063"/>
        <end position="1098"/>
    </location>
</feature>
<feature type="region of interest" description="Disordered" evidence="2">
    <location>
        <begin position="3453"/>
        <end position="3487"/>
    </location>
</feature>
<feature type="region of interest" description="Disordered" evidence="2">
    <location>
        <begin position="507"/>
        <end position="612"/>
    </location>
</feature>
<dbReference type="InterPro" id="IPR033031">
    <property type="entry name" value="Scc2/Nipped-B"/>
</dbReference>
<evidence type="ECO:0000256" key="2">
    <source>
        <dbReference type="SAM" id="MobiDB-lite"/>
    </source>
</evidence>
<dbReference type="CTD" id="20328127"/>
<comment type="subcellular location">
    <subcellularLocation>
        <location evidence="1">Nucleus</location>
    </subcellularLocation>
</comment>
<feature type="region of interest" description="Disordered" evidence="2">
    <location>
        <begin position="1117"/>
        <end position="1169"/>
    </location>
</feature>
<feature type="compositionally biased region" description="Basic and acidic residues" evidence="2">
    <location>
        <begin position="840"/>
        <end position="856"/>
    </location>
</feature>
<dbReference type="GO" id="GO:0010468">
    <property type="term" value="P:regulation of gene expression"/>
    <property type="evidence" value="ECO:0007669"/>
    <property type="project" value="InterPro"/>
</dbReference>
<feature type="compositionally biased region" description="Low complexity" evidence="2">
    <location>
        <begin position="2001"/>
        <end position="2020"/>
    </location>
</feature>
<sequence>STHVSIGCRTLLYEPKLVHDAYRCINGDDETLVRLLTASLRAANTDNIIFRESSPNRLEQPKTSPTLLKTLSSANAFTSVPSLADHFDSVRASLPHQPETHLPSRSVDIATTDYVVRKSGGHLSLSETGNRESYSATRIAPLRISLKKTPLQSDGAAKKRPRRLKRSQKTPHTAKVSSACIVPVPPPLETNTTASSQPETILPQCVPKLNCPVSSHSVLSPGANGDSIAKDVHVLATDSPQVCGSSSCTTLPSSPMLSITTSPLARVASESTPVSSHAVQVSQDSLFTRASVHSETTSVATTSFSALPVSTTDSLSVRRVPDPALSHLFQSAALFHPYQPHCEQGKANSTAGGGLFDDWVDSSSKTADLNACAIHLPLSVDGTCSGSVSGPSSVTGNASHAIQAPHSVGGAADMPIYMSQSPQSVPSNYSSYPATPGGGLPSISSVQTNPVSSVVASPSHLIKGVSSRPTLPSPSVRLFDNLESRTDTHEPNLEDQPRIAAHGLAAYLPRSSSMRQQAATEDDIRTRRSLEDPRSASPQVPSPNTELCGPYSAGASDSGSRPQSTCKGVHRSASNTLENADHYFNGVTPQKSGSRGRVSGGKPRGGGRRRRTELEELCNWNINDRSQPSVDFKIGSLPSLPDERQVSELAANSQSSPNALPGISSSADNSVVPSSENSSNRQSPNVHGIFTEALVERVKRRRQLESQKRQNHQLEPVITRSSEGSPESTLSPMCSTSKSAQDSERSRTGKQNTSFCIASADHRRRSGQRSHDDGGPADIYGTNNRFRRSKSSESDSSVSPGTTPLSSVRSFKHDGSISSYSGSVPPNASFHPRSHVQVETGDRPHDHCDTNNHPSHDSPSAATLAVLKSPSVNFGTESSGKRRRRILMSDEEELKLLPSEINSQVPLPPKLEEVQVHHLKPHRTTEGSKVSNSSASPTPPTLLPLNSPLLTNSWAKRDSLSSHQRGDNRKSHHLRSRSTNSDHDTSMGSLNGKRSSPSPIRKQGRGRPRKLPETQGTDHSCAASTGALSSVASGDQSHRRLVALPTVPVKSSNQCAAGADATVTNTSMPFTGPGITDSDDGTSSPSDEQSTYSISSLCSPPVPCERDLSYTSDQRCLTPSTLPYTHSSAMEDSAPEETMWTPPGAPNRIHDEPDNAQNDNPSSLDQSSDVDSSCSELCLASKLSPLSSISTAFSAGEDPDAGSADNDSDVEQIHNDDLVTAASVLAQFTARLGKILRRVEELDLLKLAYDINMRKTKVAAGGDEFENEIKCADLVPDAVRLSRHELNVLYTESAQVRLAGSMYTIPTGRLVRFLTLILVNMQAGAHASLLPLSPDEVVLYLEGRNRQRYEGGRRTLADQISESVLWSNPEWSAVLVGLDSARIALNIIAAPDMPRPLLMEDLVEGIVSIVRHVLDGVVCKLPALSNVDRPADRTSGLSSKALWNFTVECVGYRVSQILAVLSCLVRFQPGRFTDNLVIRLTGLSLAIPLHCLKTGQSVDRDPKRLSAQVFKRMLVVSSATATDSKSPNQNTNVPTAGASRLWLLVWPNHLQRASLALLSGLYSQYESHCKLIVDEIFSTLLNVSPLSSAETANKPLDSTHSPALNDRATARTFRLLSSKWFYMVSKNSKNPTSSTNGTGDSSVSDQKFLRVHALTALFLSLTQSLIQAPGSPPTSSTSGGGGGSSTGATRRLSVCSSSDHQVVGENSQFCKDEKQVLLSYSTCMRHAQYLFSGLLKRVCSRTELDLRPVLETVTCDLLAVATSAVIEWPVAPTLISVLSSLLVQHLGQNSSSNCSAGASRNSDLTSKLIYLDTLTTLAIGLKRNFPTSSFAFGRINKGGLPDHHVDGNSVAGETDSRIADAVAQTQLVGFLSSPMSVMHHWFLEPGVTPSNIDSLVSVTGTQLRQLHDEIMKWIRLEYADCLILTAQRFYLASWLSDCTRELGDVASNTSKPPPDSRSVTKNVRELEQIRHQLLSELAMTHHTAPNSIPWLTGSRQSGSAVVGSSSLSSPTYGGRPNSRSGTGGYRSGGCSTPNRTVAFGGSMLAPNASAQRFVYQAHTRHLNTQYRLRLSAHVHWSARKLQLTHPISPGFEKLFGIICRLVGEPSVPLRTKALRCLASTVELDPNLFAGPAAKLPSEVCDNVSRVPAWLRDLPRLVHARLLDNSTAVREAAVDLVSRLLIVRPRLLSEYYPMLAERVLDKGVSVRKRAIRCFRDLLTVNWSGEGSDSASRRARYKEGVLLTRQHGVEMCLKLIRRLHDDEESIQKLVIELFHNLWFTPIPSSNIICSKLLDRRITSLSGVISVLRSGSFDMLEAFLKQILTTSDPTKEELLESACVQLVDRLLLLVKRLSSSQQHSTKIPKHKKLPQSHTNTSLPPPTLQCLLASLHLISRCKPNLLRSHCKFFVDLLHRSPVMPSNNSAVSSGSQTAPTEPCVSSSGGASMDVQCLFHLISVIEMTLVSFTSGAKVDSSFTDLDLPDGITLNKLHDLERNLVRLIQRQGRVVVDSSLSCLAMLTNRVLKDHAQVAVCFGQFYGLLTNLSFSLRKALSTKVTSTSAVSSRNRPSVLRALYTVGLMCKHFEIEDLMTTTDRVASSNSNVLDEVVDTLMLFAEYAAAPLPADAASEDTGSGRTSQYVMNDPDLCRKAVMGLGFVLSRHDHLLCTKRVRTFLSRFFTMDHASLPSMSSMKISTFHEMQCIVLDNLTHYLMETERQMVADNRLWQSVHKTESLKEIADGRSGHGSAVAQDYLPIVLNYCALTPSSNVRTSALGFVSVVMRQGLVQPTQALPFLICMQTDPDSSNRSRASHLLVEAERKMPGFVAIHVGVGFRMSYYMHLLLRITALETSSNLTHIPLVRGFNASDASCSPCGPSSSSSHPMALNHGVYAMLRSNRQSRRSLISSILSLFHLNQKPPESHFESTLSSLLPPIVWRLPLGQIVFLADQLTHFPYTVMDEVLYVAFTVERLVSDCGPSLVRAMQQALLSSMLVDQERPNSVESETLLLNLLDAAEAKLCNSHEKLRCSSTVDGSTVVRCENDPITPEWDDRGQLSRLFARAAPSTVRQQAIEAMFHTGPVCFLLLAIRAHLREFYGVTDSKLKDYAPSDSVKQWDKPIQTVKKSAPGQQSLALPSFVLQCMKNPQWLDLTELPSDTFVLAHFIRLRYQLLALEGGQSEELNCADVSAVSGNNRGGDTALCSTVSTREEQPITTEKHRVVNATGRKIVDSPSKASSSADVSSTVPPVLQPEGAVPQEIRAKHPSSPSKVRSAEHAKGAKAHHGWSSSSRPNAAKKRKARSPSTSSLGSTSSSSSALVNKNIVSQAGRTRMPSSSVSSLQNRKEKARSILRERSTRDSNACEHRSEHQNERSLPRPISRHLSSSSDLDSEGSETRLSSGFADPKRRPASASHHSRKDVTRSSTVLDNAPHRAHSSTQNYRTKIQQKHHTVPTVCTRVIEQGSEPRKSKVIGQKSNLRPDCEGTKHGSQLTHHPVGTAGAVRSLAPLPEAMMHSSHASRSGQPKCSVNKAKSKLSLSSSYANKSVSLESAKVIDKMRGSPLGSSSARSTHTHTVSKTIQSKRPQRVRQLSGSSSSSEDSVRKRSSSLSSSSVSSVSTPSDCSTFSGSSSPAGASLAAKPKKSRKVVR</sequence>
<feature type="compositionally biased region" description="Low complexity" evidence="2">
    <location>
        <begin position="1071"/>
        <end position="1087"/>
    </location>
</feature>
<feature type="compositionally biased region" description="Polar residues" evidence="2">
    <location>
        <begin position="536"/>
        <end position="545"/>
    </location>
</feature>
<dbReference type="InterPro" id="IPR024986">
    <property type="entry name" value="Nipped-B_C"/>
</dbReference>
<feature type="compositionally biased region" description="Polar residues" evidence="2">
    <location>
        <begin position="719"/>
        <end position="740"/>
    </location>
</feature>
<feature type="compositionally biased region" description="Polar residues" evidence="2">
    <location>
        <begin position="986"/>
        <end position="998"/>
    </location>
</feature>
<feature type="compositionally biased region" description="Basic and acidic residues" evidence="2">
    <location>
        <begin position="955"/>
        <end position="969"/>
    </location>
</feature>
<feature type="compositionally biased region" description="Basic and acidic residues" evidence="2">
    <location>
        <begin position="3333"/>
        <end position="3365"/>
    </location>
</feature>
<dbReference type="STRING" id="6198.A0A075AEE2"/>
<feature type="region of interest" description="Disordered" evidence="2">
    <location>
        <begin position="1668"/>
        <end position="1690"/>
    </location>
</feature>
<feature type="compositionally biased region" description="Low complexity" evidence="2">
    <location>
        <begin position="943"/>
        <end position="953"/>
    </location>
</feature>
<dbReference type="InterPro" id="IPR011989">
    <property type="entry name" value="ARM-like"/>
</dbReference>
<feature type="domain" description="Sister chromatid cohesion C-terminal" evidence="3">
    <location>
        <begin position="2742"/>
        <end position="2964"/>
    </location>
</feature>
<dbReference type="Proteomes" id="UP000054324">
    <property type="component" value="Unassembled WGS sequence"/>
</dbReference>
<accession>A0A075AEE2</accession>
<feature type="region of interest" description="Disordered" evidence="2">
    <location>
        <begin position="3502"/>
        <end position="3521"/>
    </location>
</feature>
<feature type="compositionally biased region" description="Polar residues" evidence="2">
    <location>
        <begin position="816"/>
        <end position="826"/>
    </location>
</feature>
<feature type="compositionally biased region" description="Low complexity" evidence="2">
    <location>
        <begin position="3293"/>
        <end position="3307"/>
    </location>
</feature>
<dbReference type="GO" id="GO:0003682">
    <property type="term" value="F:chromatin binding"/>
    <property type="evidence" value="ECO:0007669"/>
    <property type="project" value="TreeGrafter"/>
</dbReference>
<keyword evidence="1" id="KW-0539">Nucleus</keyword>
<dbReference type="Pfam" id="PF12830">
    <property type="entry name" value="Nipped-B_C"/>
    <property type="match status" value="1"/>
</dbReference>
<feature type="non-terminal residue" evidence="4">
    <location>
        <position position="1"/>
    </location>
</feature>
<dbReference type="Gene3D" id="1.25.10.10">
    <property type="entry name" value="Leucine-rich Repeat Variant"/>
    <property type="match status" value="1"/>
</dbReference>
<gene>
    <name evidence="4" type="ORF">T265_13960</name>
</gene>
<feature type="compositionally biased region" description="Polar residues" evidence="2">
    <location>
        <begin position="3552"/>
        <end position="3572"/>
    </location>
</feature>
<dbReference type="OrthoDB" id="418242at2759"/>
<evidence type="ECO:0000259" key="3">
    <source>
        <dbReference type="Pfam" id="PF12830"/>
    </source>
</evidence>
<feature type="compositionally biased region" description="Basic residues" evidence="2">
    <location>
        <begin position="3629"/>
        <end position="3638"/>
    </location>
</feature>
<feature type="compositionally biased region" description="Polar residues" evidence="2">
    <location>
        <begin position="3308"/>
        <end position="3332"/>
    </location>
</feature>
<keyword evidence="1" id="KW-0131">Cell cycle</keyword>
<feature type="compositionally biased region" description="Polar residues" evidence="2">
    <location>
        <begin position="555"/>
        <end position="578"/>
    </location>
</feature>
<proteinExistence type="inferred from homology"/>
<feature type="compositionally biased region" description="Polar residues" evidence="2">
    <location>
        <begin position="510"/>
        <end position="519"/>
    </location>
</feature>
<dbReference type="EMBL" id="KL596742">
    <property type="protein sequence ID" value="KER26644.1"/>
    <property type="molecule type" value="Genomic_DNA"/>
</dbReference>
<dbReference type="GeneID" id="20328127"/>
<feature type="region of interest" description="Disordered" evidence="2">
    <location>
        <begin position="3215"/>
        <end position="3440"/>
    </location>
</feature>
<dbReference type="InterPro" id="IPR016024">
    <property type="entry name" value="ARM-type_fold"/>
</dbReference>
<feature type="compositionally biased region" description="Polar residues" evidence="2">
    <location>
        <begin position="800"/>
        <end position="809"/>
    </location>
</feature>
<evidence type="ECO:0000313" key="4">
    <source>
        <dbReference type="EMBL" id="KER26644.1"/>
    </source>
</evidence>
<comment type="similarity">
    <text evidence="1">Belongs to the SCC2/Nipped-B family.</text>
</comment>
<feature type="compositionally biased region" description="Low complexity" evidence="2">
    <location>
        <begin position="3596"/>
        <end position="3628"/>
    </location>
</feature>
<reference evidence="4 5" key="1">
    <citation type="submission" date="2013-11" db="EMBL/GenBank/DDBJ databases">
        <title>Opisthorchis viverrini - life in the bile duct.</title>
        <authorList>
            <person name="Young N.D."/>
            <person name="Nagarajan N."/>
            <person name="Lin S.J."/>
            <person name="Korhonen P.K."/>
            <person name="Jex A.R."/>
            <person name="Hall R.S."/>
            <person name="Safavi-Hemami H."/>
            <person name="Kaewkong W."/>
            <person name="Bertrand D."/>
            <person name="Gao S."/>
            <person name="Seet Q."/>
            <person name="Wongkham S."/>
            <person name="Teh B.T."/>
            <person name="Wongkham C."/>
            <person name="Intapan P.M."/>
            <person name="Maleewong W."/>
            <person name="Yang X."/>
            <person name="Hu M."/>
            <person name="Wang Z."/>
            <person name="Hofmann A."/>
            <person name="Sternberg P.W."/>
            <person name="Tan P."/>
            <person name="Wang J."/>
            <person name="Gasser R.B."/>
        </authorList>
    </citation>
    <scope>NUCLEOTIDE SEQUENCE [LARGE SCALE GENOMIC DNA]</scope>
</reference>
<dbReference type="PANTHER" id="PTHR21704:SF18">
    <property type="entry name" value="NIPPED-B-LIKE PROTEIN"/>
    <property type="match status" value="1"/>
</dbReference>
<feature type="region of interest" description="Disordered" evidence="2">
    <location>
        <begin position="3548"/>
        <end position="3638"/>
    </location>
</feature>
<feature type="compositionally biased region" description="Low complexity" evidence="2">
    <location>
        <begin position="3222"/>
        <end position="3239"/>
    </location>
</feature>
<feature type="region of interest" description="Disordered" evidence="2">
    <location>
        <begin position="646"/>
        <end position="687"/>
    </location>
</feature>
<dbReference type="GO" id="GO:0061775">
    <property type="term" value="F:cohesin loader activity"/>
    <property type="evidence" value="ECO:0007669"/>
    <property type="project" value="InterPro"/>
</dbReference>
<feature type="compositionally biased region" description="Low complexity" evidence="2">
    <location>
        <begin position="664"/>
        <end position="680"/>
    </location>
</feature>
<dbReference type="RefSeq" id="XP_009169625.1">
    <property type="nucleotide sequence ID" value="XM_009171361.1"/>
</dbReference>
<feature type="region of interest" description="Disordered" evidence="2">
    <location>
        <begin position="866"/>
        <end position="885"/>
    </location>
</feature>
<feature type="region of interest" description="Disordered" evidence="2">
    <location>
        <begin position="918"/>
        <end position="1021"/>
    </location>
</feature>
<feature type="compositionally biased region" description="Polar residues" evidence="2">
    <location>
        <begin position="1117"/>
        <end position="1130"/>
    </location>
</feature>
<name>A0A075AEE2_OPIVI</name>
<feature type="region of interest" description="Disordered" evidence="2">
    <location>
        <begin position="2001"/>
        <end position="2029"/>
    </location>
</feature>
<evidence type="ECO:0000313" key="5">
    <source>
        <dbReference type="Proteomes" id="UP000054324"/>
    </source>
</evidence>
<feature type="compositionally biased region" description="Basic and acidic residues" evidence="2">
    <location>
        <begin position="522"/>
        <end position="534"/>
    </location>
</feature>
<feature type="region of interest" description="Disordered" evidence="2">
    <location>
        <begin position="702"/>
        <end position="860"/>
    </location>
</feature>
<dbReference type="GO" id="GO:0071169">
    <property type="term" value="P:establishment of protein localization to chromatin"/>
    <property type="evidence" value="ECO:0007669"/>
    <property type="project" value="TreeGrafter"/>
</dbReference>